<keyword evidence="12" id="KW-1185">Reference proteome</keyword>
<evidence type="ECO:0000256" key="9">
    <source>
        <dbReference type="ARBA" id="ARBA00022842"/>
    </source>
</evidence>
<evidence type="ECO:0000256" key="3">
    <source>
        <dbReference type="ARBA" id="ARBA00019010"/>
    </source>
</evidence>
<gene>
    <name evidence="11" type="ORF">SAMN04488524_2113</name>
</gene>
<dbReference type="GO" id="GO:0005524">
    <property type="term" value="F:ATP binding"/>
    <property type="evidence" value="ECO:0007669"/>
    <property type="project" value="UniProtKB-KW"/>
</dbReference>
<protein>
    <recommendedName>
        <fullName evidence="3">tRNA threonylcarbamoyladenosine biosynthesis protein TsaE</fullName>
    </recommendedName>
    <alternativeName>
        <fullName evidence="10">t(6)A37 threonylcarbamoyladenosine biosynthesis protein TsaE</fullName>
    </alternativeName>
</protein>
<dbReference type="Pfam" id="PF02367">
    <property type="entry name" value="TsaE"/>
    <property type="match status" value="1"/>
</dbReference>
<dbReference type="PANTHER" id="PTHR33540">
    <property type="entry name" value="TRNA THREONYLCARBAMOYLADENOSINE BIOSYNTHESIS PROTEIN TSAE"/>
    <property type="match status" value="1"/>
</dbReference>
<dbReference type="AlphaFoldDB" id="A0A1W2B9A0"/>
<keyword evidence="6" id="KW-0479">Metal-binding</keyword>
<dbReference type="InterPro" id="IPR027417">
    <property type="entry name" value="P-loop_NTPase"/>
</dbReference>
<dbReference type="SUPFAM" id="SSF52540">
    <property type="entry name" value="P-loop containing nucleoside triphosphate hydrolases"/>
    <property type="match status" value="1"/>
</dbReference>
<sequence length="153" mass="17476">MKSSRFLLFLQLMESIKIQVNGLTELDLAARKILDLAAHAHIFIFEGDMGAGKTTLIKSLAKVMGVTEVVSSPTFSIVNEYDAKGKPIYHFDFYRIKNIQEAYDIGYEEYFYSGNTCFIEWPEKIEGLIPEHYIKISIETLAENERLLSISKI</sequence>
<name>A0A1W2B9A0_9SPHI</name>
<evidence type="ECO:0000256" key="10">
    <source>
        <dbReference type="ARBA" id="ARBA00032441"/>
    </source>
</evidence>
<evidence type="ECO:0000256" key="4">
    <source>
        <dbReference type="ARBA" id="ARBA00022490"/>
    </source>
</evidence>
<proteinExistence type="inferred from homology"/>
<comment type="similarity">
    <text evidence="2">Belongs to the TsaE family.</text>
</comment>
<reference evidence="12" key="1">
    <citation type="submission" date="2017-04" db="EMBL/GenBank/DDBJ databases">
        <authorList>
            <person name="Varghese N."/>
            <person name="Submissions S."/>
        </authorList>
    </citation>
    <scope>NUCLEOTIDE SEQUENCE [LARGE SCALE GENOMIC DNA]</scope>
    <source>
        <strain evidence="12">DSM 12126</strain>
    </source>
</reference>
<keyword evidence="5" id="KW-0819">tRNA processing</keyword>
<dbReference type="EMBL" id="FWXT01000001">
    <property type="protein sequence ID" value="SMC69361.1"/>
    <property type="molecule type" value="Genomic_DNA"/>
</dbReference>
<dbReference type="GO" id="GO:0002949">
    <property type="term" value="P:tRNA threonylcarbamoyladenosine modification"/>
    <property type="evidence" value="ECO:0007669"/>
    <property type="project" value="InterPro"/>
</dbReference>
<evidence type="ECO:0000256" key="7">
    <source>
        <dbReference type="ARBA" id="ARBA00022741"/>
    </source>
</evidence>
<evidence type="ECO:0000313" key="12">
    <source>
        <dbReference type="Proteomes" id="UP000192756"/>
    </source>
</evidence>
<evidence type="ECO:0000256" key="2">
    <source>
        <dbReference type="ARBA" id="ARBA00007599"/>
    </source>
</evidence>
<dbReference type="InterPro" id="IPR003442">
    <property type="entry name" value="T6A_TsaE"/>
</dbReference>
<keyword evidence="9" id="KW-0460">Magnesium</keyword>
<keyword evidence="8" id="KW-0067">ATP-binding</keyword>
<evidence type="ECO:0000256" key="5">
    <source>
        <dbReference type="ARBA" id="ARBA00022694"/>
    </source>
</evidence>
<evidence type="ECO:0000256" key="8">
    <source>
        <dbReference type="ARBA" id="ARBA00022840"/>
    </source>
</evidence>
<keyword evidence="4" id="KW-0963">Cytoplasm</keyword>
<dbReference type="GO" id="GO:0046872">
    <property type="term" value="F:metal ion binding"/>
    <property type="evidence" value="ECO:0007669"/>
    <property type="project" value="UniProtKB-KW"/>
</dbReference>
<comment type="subcellular location">
    <subcellularLocation>
        <location evidence="1">Cytoplasm</location>
    </subcellularLocation>
</comment>
<dbReference type="Proteomes" id="UP000192756">
    <property type="component" value="Unassembled WGS sequence"/>
</dbReference>
<keyword evidence="7" id="KW-0547">Nucleotide-binding</keyword>
<dbReference type="Gene3D" id="3.40.50.300">
    <property type="entry name" value="P-loop containing nucleotide triphosphate hydrolases"/>
    <property type="match status" value="1"/>
</dbReference>
<dbReference type="GO" id="GO:0005737">
    <property type="term" value="C:cytoplasm"/>
    <property type="evidence" value="ECO:0007669"/>
    <property type="project" value="UniProtKB-SubCell"/>
</dbReference>
<dbReference type="NCBIfam" id="TIGR00150">
    <property type="entry name" value="T6A_YjeE"/>
    <property type="match status" value="1"/>
</dbReference>
<accession>A0A1W2B9A0</accession>
<dbReference type="STRING" id="151894.SAMN04488524_2113"/>
<dbReference type="PANTHER" id="PTHR33540:SF2">
    <property type="entry name" value="TRNA THREONYLCARBAMOYLADENOSINE BIOSYNTHESIS PROTEIN TSAE"/>
    <property type="match status" value="1"/>
</dbReference>
<evidence type="ECO:0000256" key="1">
    <source>
        <dbReference type="ARBA" id="ARBA00004496"/>
    </source>
</evidence>
<evidence type="ECO:0000313" key="11">
    <source>
        <dbReference type="EMBL" id="SMC69361.1"/>
    </source>
</evidence>
<organism evidence="11 12">
    <name type="scientific">Pedobacter africanus</name>
    <dbReference type="NCBI Taxonomy" id="151894"/>
    <lineage>
        <taxon>Bacteria</taxon>
        <taxon>Pseudomonadati</taxon>
        <taxon>Bacteroidota</taxon>
        <taxon>Sphingobacteriia</taxon>
        <taxon>Sphingobacteriales</taxon>
        <taxon>Sphingobacteriaceae</taxon>
        <taxon>Pedobacter</taxon>
    </lineage>
</organism>
<evidence type="ECO:0000256" key="6">
    <source>
        <dbReference type="ARBA" id="ARBA00022723"/>
    </source>
</evidence>